<dbReference type="AlphaFoldDB" id="S7WC67"/>
<dbReference type="PROSITE" id="PS00972">
    <property type="entry name" value="USP_1"/>
    <property type="match status" value="1"/>
</dbReference>
<dbReference type="InterPro" id="IPR050164">
    <property type="entry name" value="Peptidase_C19"/>
</dbReference>
<accession>S7WC67</accession>
<dbReference type="STRING" id="1358809.S7WC67"/>
<dbReference type="Proteomes" id="UP000014978">
    <property type="component" value="Unassembled WGS sequence"/>
</dbReference>
<name>S7WC67_SPRLO</name>
<dbReference type="SUPFAM" id="SSF54001">
    <property type="entry name" value="Cysteine proteinases"/>
    <property type="match status" value="1"/>
</dbReference>
<dbReference type="InterPro" id="IPR013083">
    <property type="entry name" value="Znf_RING/FYVE/PHD"/>
</dbReference>
<evidence type="ECO:0000313" key="3">
    <source>
        <dbReference type="Proteomes" id="UP000014978"/>
    </source>
</evidence>
<proteinExistence type="predicted"/>
<dbReference type="Pfam" id="PF00443">
    <property type="entry name" value="UCH"/>
    <property type="match status" value="1"/>
</dbReference>
<dbReference type="InParanoid" id="S7WC67"/>
<dbReference type="InterPro" id="IPR028889">
    <property type="entry name" value="USP"/>
</dbReference>
<dbReference type="PROSITE" id="PS50235">
    <property type="entry name" value="USP_3"/>
    <property type="match status" value="1"/>
</dbReference>
<dbReference type="HOGENOM" id="CLU_008279_1_1_1"/>
<dbReference type="InterPro" id="IPR018200">
    <property type="entry name" value="USP_CS"/>
</dbReference>
<sequence length="395" mass="46671">MNFHLFLPMSECNCTSIFLKNPKYQKIIDNVLSNKKCSVCDNTTILHICISCYKILCRKDMIHNCNGNTYILVLIDNGYIYCMQCKKYKIHDNFTLNFRRKIIFSKHEEKIYKILPCYYIKGIQNLGNTCYVNSVLQILFIPKIRDNFLEVYDLKKDSLLYSLIELYTQIYSSTLLIPNYFLEKIFLELPYFQNDLQHDSHEFFTSLLNHIHHELSSKDICNCPVHNIFYGILLSEIKCFNCTKITSIKEEFLSLSLNLKKYHRVNDMLLDFFSKENVEGVCCKECNTITTIQKTIKIQKYPSILSIHFNRFLFKENKLSKNNRAISYNHIITVDDRVYKLLGAICHDGTIESGHYYSVVRYNSNWYLMNDLSVSIIKDNEAIRDNAYVLFYEKI</sequence>
<evidence type="ECO:0000313" key="2">
    <source>
        <dbReference type="EMBL" id="EPR79377.1"/>
    </source>
</evidence>
<dbReference type="GO" id="GO:0016579">
    <property type="term" value="P:protein deubiquitination"/>
    <property type="evidence" value="ECO:0007669"/>
    <property type="project" value="InterPro"/>
</dbReference>
<protein>
    <submittedName>
        <fullName evidence="2">Ubiquitin carboxyl-terminal hydrolase</fullName>
    </submittedName>
</protein>
<dbReference type="OrthoDB" id="289038at2759"/>
<keyword evidence="2" id="KW-0378">Hydrolase</keyword>
<comment type="caution">
    <text evidence="2">The sequence shown here is derived from an EMBL/GenBank/DDBJ whole genome shotgun (WGS) entry which is preliminary data.</text>
</comment>
<dbReference type="CDD" id="cd02257">
    <property type="entry name" value="Peptidase_C19"/>
    <property type="match status" value="1"/>
</dbReference>
<dbReference type="InterPro" id="IPR038765">
    <property type="entry name" value="Papain-like_cys_pep_sf"/>
</dbReference>
<dbReference type="Gene3D" id="3.30.40.10">
    <property type="entry name" value="Zinc/RING finger domain, C3HC4 (zinc finger)"/>
    <property type="match status" value="1"/>
</dbReference>
<dbReference type="EMBL" id="ATCN01000278">
    <property type="protein sequence ID" value="EPR79377.1"/>
    <property type="molecule type" value="Genomic_DNA"/>
</dbReference>
<dbReference type="VEuPathDB" id="MicrosporidiaDB:SLOPH_2022"/>
<evidence type="ECO:0000259" key="1">
    <source>
        <dbReference type="PROSITE" id="PS50235"/>
    </source>
</evidence>
<dbReference type="InterPro" id="IPR001394">
    <property type="entry name" value="Peptidase_C19_UCH"/>
</dbReference>
<dbReference type="GO" id="GO:0005829">
    <property type="term" value="C:cytosol"/>
    <property type="evidence" value="ECO:0007669"/>
    <property type="project" value="TreeGrafter"/>
</dbReference>
<organism evidence="2 3">
    <name type="scientific">Spraguea lophii (strain 42_110)</name>
    <name type="common">Microsporidian parasite</name>
    <dbReference type="NCBI Taxonomy" id="1358809"/>
    <lineage>
        <taxon>Eukaryota</taxon>
        <taxon>Fungi</taxon>
        <taxon>Fungi incertae sedis</taxon>
        <taxon>Microsporidia</taxon>
        <taxon>Spragueidae</taxon>
        <taxon>Spraguea</taxon>
    </lineage>
</organism>
<gene>
    <name evidence="2" type="ORF">SLOPH_2022</name>
</gene>
<dbReference type="FunCoup" id="S7WC67">
    <property type="interactions" value="62"/>
</dbReference>
<dbReference type="OMA" id="CEECAEY"/>
<dbReference type="Gene3D" id="3.90.70.10">
    <property type="entry name" value="Cysteine proteinases"/>
    <property type="match status" value="1"/>
</dbReference>
<dbReference type="GO" id="GO:0005634">
    <property type="term" value="C:nucleus"/>
    <property type="evidence" value="ECO:0007669"/>
    <property type="project" value="TreeGrafter"/>
</dbReference>
<dbReference type="PANTHER" id="PTHR24006">
    <property type="entry name" value="UBIQUITIN CARBOXYL-TERMINAL HYDROLASE"/>
    <property type="match status" value="1"/>
</dbReference>
<dbReference type="GO" id="GO:0004843">
    <property type="term" value="F:cysteine-type deubiquitinase activity"/>
    <property type="evidence" value="ECO:0007669"/>
    <property type="project" value="InterPro"/>
</dbReference>
<reference evidence="3" key="1">
    <citation type="journal article" date="2013" name="PLoS Genet.">
        <title>The genome of Spraguea lophii and the basis of host-microsporidian interactions.</title>
        <authorList>
            <person name="Campbell S.E."/>
            <person name="Williams T.A."/>
            <person name="Yousuf A."/>
            <person name="Soanes D.M."/>
            <person name="Paszkiewicz K.H."/>
            <person name="Williams B.A.P."/>
        </authorList>
    </citation>
    <scope>NUCLEOTIDE SEQUENCE [LARGE SCALE GENOMIC DNA]</scope>
    <source>
        <strain evidence="3">42_110</strain>
    </source>
</reference>
<keyword evidence="3" id="KW-1185">Reference proteome</keyword>
<feature type="domain" description="USP" evidence="1">
    <location>
        <begin position="121"/>
        <end position="395"/>
    </location>
</feature>